<dbReference type="EMBL" id="LRPX01000002">
    <property type="protein sequence ID" value="KXA17091.1"/>
    <property type="molecule type" value="Genomic_DNA"/>
</dbReference>
<organism evidence="1 2">
    <name type="scientific">Fusobacterium equinum</name>
    <dbReference type="NCBI Taxonomy" id="134605"/>
    <lineage>
        <taxon>Bacteria</taxon>
        <taxon>Fusobacteriati</taxon>
        <taxon>Fusobacteriota</taxon>
        <taxon>Fusobacteriia</taxon>
        <taxon>Fusobacteriales</taxon>
        <taxon>Fusobacteriaceae</taxon>
        <taxon>Fusobacterium</taxon>
    </lineage>
</organism>
<dbReference type="Proteomes" id="UP000070617">
    <property type="component" value="Unassembled WGS sequence"/>
</dbReference>
<accession>A0A133NLD5</accession>
<evidence type="ECO:0000313" key="2">
    <source>
        <dbReference type="Proteomes" id="UP000070617"/>
    </source>
</evidence>
<comment type="caution">
    <text evidence="1">The sequence shown here is derived from an EMBL/GenBank/DDBJ whole genome shotgun (WGS) entry which is preliminary data.</text>
</comment>
<keyword evidence="2" id="KW-1185">Reference proteome</keyword>
<gene>
    <name evidence="1" type="ORF">HMPREF3206_00043</name>
</gene>
<dbReference type="PATRIC" id="fig|134605.3.peg.42"/>
<evidence type="ECO:0000313" key="1">
    <source>
        <dbReference type="EMBL" id="KXA17091.1"/>
    </source>
</evidence>
<sequence>MKMNKLEKINELAENIKYYVNGISDIRKNVDIDLEHFEEDKEELFVRLEIDQKSIRFEIDENGEFYIETSPNTFETLDEAKFWKIMYIESNG</sequence>
<protein>
    <submittedName>
        <fullName evidence="1">Uncharacterized protein</fullName>
    </submittedName>
</protein>
<dbReference type="AlphaFoldDB" id="A0A133NLD5"/>
<dbReference type="STRING" id="134605.HMPREF3206_00043"/>
<name>A0A133NLD5_9FUSO</name>
<proteinExistence type="predicted"/>
<reference evidence="2" key="1">
    <citation type="submission" date="2016-01" db="EMBL/GenBank/DDBJ databases">
        <authorList>
            <person name="Mitreva M."/>
            <person name="Pepin K.H."/>
            <person name="Mihindukulasuriya K.A."/>
            <person name="Fulton R."/>
            <person name="Fronick C."/>
            <person name="O'Laughlin M."/>
            <person name="Miner T."/>
            <person name="Herter B."/>
            <person name="Rosa B.A."/>
            <person name="Cordes M."/>
            <person name="Tomlinson C."/>
            <person name="Wollam A."/>
            <person name="Palsikar V.B."/>
            <person name="Mardis E.R."/>
            <person name="Wilson R.K."/>
        </authorList>
    </citation>
    <scope>NUCLEOTIDE SEQUENCE [LARGE SCALE GENOMIC DNA]</scope>
    <source>
        <strain evidence="2">CMW8396</strain>
    </source>
</reference>